<comment type="caution">
    <text evidence="1">The sequence shown here is derived from an EMBL/GenBank/DDBJ whole genome shotgun (WGS) entry which is preliminary data.</text>
</comment>
<dbReference type="SUPFAM" id="SSF51206">
    <property type="entry name" value="cAMP-binding domain-like"/>
    <property type="match status" value="1"/>
</dbReference>
<name>A0A7H4MXA8_9ENTR</name>
<dbReference type="Proteomes" id="UP000255050">
    <property type="component" value="Unassembled WGS sequence"/>
</dbReference>
<gene>
    <name evidence="1" type="ORF">NCTC11694_07345</name>
</gene>
<sequence length="116" mass="13512">MNTRIIPEFGNEPAEVLEIKPFKHIEKLIDNVLPYAERRIVSKGEIVHYYDNNVRQCFLLIQGSVALHRRGDGIVLNSESSPFLLGVCSSFPLNDFTSGYWKHRKLRPFRWKRLIA</sequence>
<dbReference type="InterPro" id="IPR018490">
    <property type="entry name" value="cNMP-bd_dom_sf"/>
</dbReference>
<organism evidence="1 2">
    <name type="scientific">Klebsiella michiganensis</name>
    <dbReference type="NCBI Taxonomy" id="1134687"/>
    <lineage>
        <taxon>Bacteria</taxon>
        <taxon>Pseudomonadati</taxon>
        <taxon>Pseudomonadota</taxon>
        <taxon>Gammaproteobacteria</taxon>
        <taxon>Enterobacterales</taxon>
        <taxon>Enterobacteriaceae</taxon>
        <taxon>Klebsiella/Raoultella group</taxon>
        <taxon>Klebsiella</taxon>
    </lineage>
</organism>
<protein>
    <submittedName>
        <fullName evidence="1">Cyclic nucleotide-binding domain-containing protein</fullName>
    </submittedName>
</protein>
<reference evidence="1 2" key="1">
    <citation type="submission" date="2018-06" db="EMBL/GenBank/DDBJ databases">
        <authorList>
            <consortium name="Pathogen Informatics"/>
            <person name="Doyle S."/>
        </authorList>
    </citation>
    <scope>NUCLEOTIDE SEQUENCE [LARGE SCALE GENOMIC DNA]</scope>
    <source>
        <strain evidence="1 2">NCTC11694</strain>
    </source>
</reference>
<evidence type="ECO:0000313" key="1">
    <source>
        <dbReference type="EMBL" id="STT07721.1"/>
    </source>
</evidence>
<dbReference type="AlphaFoldDB" id="A0A7H4MXA8"/>
<evidence type="ECO:0000313" key="2">
    <source>
        <dbReference type="Proteomes" id="UP000255050"/>
    </source>
</evidence>
<dbReference type="EMBL" id="UGJR01000006">
    <property type="protein sequence ID" value="STT07721.1"/>
    <property type="molecule type" value="Genomic_DNA"/>
</dbReference>
<proteinExistence type="predicted"/>
<accession>A0A7H4MXA8</accession>